<dbReference type="AlphaFoldDB" id="A0A164PHV4"/>
<name>A0A164PHV4_9AGAM</name>
<accession>A0A164PHV4</accession>
<feature type="compositionally biased region" description="Basic and acidic residues" evidence="1">
    <location>
        <begin position="310"/>
        <end position="330"/>
    </location>
</feature>
<keyword evidence="3" id="KW-1185">Reference proteome</keyword>
<feature type="compositionally biased region" description="Polar residues" evidence="1">
    <location>
        <begin position="148"/>
        <end position="162"/>
    </location>
</feature>
<feature type="region of interest" description="Disordered" evidence="1">
    <location>
        <begin position="310"/>
        <end position="338"/>
    </location>
</feature>
<feature type="region of interest" description="Disordered" evidence="1">
    <location>
        <begin position="495"/>
        <end position="538"/>
    </location>
</feature>
<proteinExistence type="predicted"/>
<evidence type="ECO:0000313" key="3">
    <source>
        <dbReference type="Proteomes" id="UP000076722"/>
    </source>
</evidence>
<sequence>MPAKQNPADWTTFYKPALVKLARSLEIPATDRHTREQVKALIQDWRDKNPNAPFDTEAALGYRAEPQAPAPPAAKNSSEKALQDQAAGATAGSATGALKRLKDGGVARDPPAATHPASVGLPKLQTARPPAGPMVAHRVADGDHNPGLSDSESSQASPTGDNEPSLLPGVIKDNAPTVVHDNAKILAAIHDQDHPQEAPRLVMIRTGPDLPLREKFSPQRNTIVRYVELDKALPKIIQEDTPRKGRHGDLFRELNDRGMLKIGTTEDPALGQVHRNLKHAPFNEYELFGDDLSALPMRLFFKEDKTSSTEKITAEREGSEIASHRAKSGELEGPVQGDVKLDDDPDFIEWIREVGEVDREIAEANVKGMEQICARYQQFVDLKEKFQNFYKGRKGGYRISTGYNEDQIPTAFQGKDFTLVAIKKAAVMLGGTEQGDRTLLDILPGQEGKLKRLAEWMADPQGKHASFFGRMSTKNFKQWKMQVLNNEIPAMPAAPKRAVASGSRQIQGPSKRVAGAAVDHRRSMEYGEEDDEVEELGY</sequence>
<feature type="compositionally biased region" description="Low complexity" evidence="1">
    <location>
        <begin position="86"/>
        <end position="97"/>
    </location>
</feature>
<reference evidence="2 3" key="1">
    <citation type="journal article" date="2016" name="Mol. Biol. Evol.">
        <title>Comparative Genomics of Early-Diverging Mushroom-Forming Fungi Provides Insights into the Origins of Lignocellulose Decay Capabilities.</title>
        <authorList>
            <person name="Nagy L.G."/>
            <person name="Riley R."/>
            <person name="Tritt A."/>
            <person name="Adam C."/>
            <person name="Daum C."/>
            <person name="Floudas D."/>
            <person name="Sun H."/>
            <person name="Yadav J.S."/>
            <person name="Pangilinan J."/>
            <person name="Larsson K.H."/>
            <person name="Matsuura K."/>
            <person name="Barry K."/>
            <person name="Labutti K."/>
            <person name="Kuo R."/>
            <person name="Ohm R.A."/>
            <person name="Bhattacharya S.S."/>
            <person name="Shirouzu T."/>
            <person name="Yoshinaga Y."/>
            <person name="Martin F.M."/>
            <person name="Grigoriev I.V."/>
            <person name="Hibbett D.S."/>
        </authorList>
    </citation>
    <scope>NUCLEOTIDE SEQUENCE [LARGE SCALE GENOMIC DNA]</scope>
    <source>
        <strain evidence="2 3">HHB9708</strain>
    </source>
</reference>
<dbReference type="Proteomes" id="UP000076722">
    <property type="component" value="Unassembled WGS sequence"/>
</dbReference>
<dbReference type="EMBL" id="KV419433">
    <property type="protein sequence ID" value="KZS88744.1"/>
    <property type="molecule type" value="Genomic_DNA"/>
</dbReference>
<feature type="compositionally biased region" description="Acidic residues" evidence="1">
    <location>
        <begin position="526"/>
        <end position="538"/>
    </location>
</feature>
<feature type="region of interest" description="Disordered" evidence="1">
    <location>
        <begin position="44"/>
        <end position="172"/>
    </location>
</feature>
<evidence type="ECO:0000313" key="2">
    <source>
        <dbReference type="EMBL" id="KZS88744.1"/>
    </source>
</evidence>
<protein>
    <submittedName>
        <fullName evidence="2">Uncharacterized protein</fullName>
    </submittedName>
</protein>
<gene>
    <name evidence="2" type="ORF">SISNIDRAFT_489779</name>
</gene>
<organism evidence="2 3">
    <name type="scientific">Sistotremastrum niveocremeum HHB9708</name>
    <dbReference type="NCBI Taxonomy" id="1314777"/>
    <lineage>
        <taxon>Eukaryota</taxon>
        <taxon>Fungi</taxon>
        <taxon>Dikarya</taxon>
        <taxon>Basidiomycota</taxon>
        <taxon>Agaricomycotina</taxon>
        <taxon>Agaricomycetes</taxon>
        <taxon>Sistotremastrales</taxon>
        <taxon>Sistotremastraceae</taxon>
        <taxon>Sertulicium</taxon>
        <taxon>Sertulicium niveocremeum</taxon>
    </lineage>
</organism>
<evidence type="ECO:0000256" key="1">
    <source>
        <dbReference type="SAM" id="MobiDB-lite"/>
    </source>
</evidence>